<dbReference type="GO" id="GO:0003796">
    <property type="term" value="F:lysozyme activity"/>
    <property type="evidence" value="ECO:0007669"/>
    <property type="project" value="UniProtKB-EC"/>
</dbReference>
<evidence type="ECO:0000256" key="4">
    <source>
        <dbReference type="ARBA" id="ARBA00012732"/>
    </source>
</evidence>
<dbReference type="InterPro" id="IPR018077">
    <property type="entry name" value="Glyco_hydro_fam25_subgr"/>
</dbReference>
<dbReference type="GO" id="GO:0009253">
    <property type="term" value="P:peptidoglycan catabolic process"/>
    <property type="evidence" value="ECO:0007669"/>
    <property type="project" value="InterPro"/>
</dbReference>
<dbReference type="PROSITE" id="PS51904">
    <property type="entry name" value="GLYCOSYL_HYDROL_F25_2"/>
    <property type="match status" value="1"/>
</dbReference>
<dbReference type="FunFam" id="3.20.20.80:FF:000060">
    <property type="entry name" value="Lysozyme M1"/>
    <property type="match status" value="1"/>
</dbReference>
<keyword evidence="15" id="KW-1185">Reference proteome</keyword>
<dbReference type="Proteomes" id="UP000198504">
    <property type="component" value="Unassembled WGS sequence"/>
</dbReference>
<dbReference type="SUPFAM" id="SSF51445">
    <property type="entry name" value="(Trans)glycosidases"/>
    <property type="match status" value="1"/>
</dbReference>
<dbReference type="Gene3D" id="3.20.20.80">
    <property type="entry name" value="Glycosidases"/>
    <property type="match status" value="1"/>
</dbReference>
<comment type="function">
    <text evidence="11">This enzyme has both lysozyme (acetylmuramidase) and diacetylmuramidase activities.</text>
</comment>
<evidence type="ECO:0000256" key="1">
    <source>
        <dbReference type="ARBA" id="ARBA00000632"/>
    </source>
</evidence>
<comment type="similarity">
    <text evidence="3">Belongs to the glycosyl hydrolase 25 family.</text>
</comment>
<dbReference type="GO" id="GO:0016998">
    <property type="term" value="P:cell wall macromolecule catabolic process"/>
    <property type="evidence" value="ECO:0007669"/>
    <property type="project" value="InterPro"/>
</dbReference>
<evidence type="ECO:0000256" key="6">
    <source>
        <dbReference type="ARBA" id="ARBA00022529"/>
    </source>
</evidence>
<keyword evidence="5" id="KW-0964">Secreted</keyword>
<accession>A0A1H8ZYN8</accession>
<evidence type="ECO:0000313" key="15">
    <source>
        <dbReference type="Proteomes" id="UP000198504"/>
    </source>
</evidence>
<evidence type="ECO:0000256" key="9">
    <source>
        <dbReference type="ARBA" id="ARBA00023157"/>
    </source>
</evidence>
<keyword evidence="9" id="KW-1015">Disulfide bond</keyword>
<organism evidence="14 15">
    <name type="scientific">Microlunatus flavus</name>
    <dbReference type="NCBI Taxonomy" id="1036181"/>
    <lineage>
        <taxon>Bacteria</taxon>
        <taxon>Bacillati</taxon>
        <taxon>Actinomycetota</taxon>
        <taxon>Actinomycetes</taxon>
        <taxon>Propionibacteriales</taxon>
        <taxon>Propionibacteriaceae</taxon>
        <taxon>Microlunatus</taxon>
    </lineage>
</organism>
<dbReference type="SMART" id="SM00641">
    <property type="entry name" value="Glyco_25"/>
    <property type="match status" value="1"/>
</dbReference>
<feature type="region of interest" description="Disordered" evidence="12">
    <location>
        <begin position="39"/>
        <end position="72"/>
    </location>
</feature>
<evidence type="ECO:0000256" key="10">
    <source>
        <dbReference type="ARBA" id="ARBA00023295"/>
    </source>
</evidence>
<dbReference type="PANTHER" id="PTHR34135">
    <property type="entry name" value="LYSOZYME"/>
    <property type="match status" value="1"/>
</dbReference>
<keyword evidence="7" id="KW-0081">Bacteriolytic enzyme</keyword>
<reference evidence="15" key="1">
    <citation type="submission" date="2016-10" db="EMBL/GenBank/DDBJ databases">
        <authorList>
            <person name="Varghese N."/>
            <person name="Submissions S."/>
        </authorList>
    </citation>
    <scope>NUCLEOTIDE SEQUENCE [LARGE SCALE GENOMIC DNA]</scope>
    <source>
        <strain evidence="15">CGMCC 4.6856</strain>
    </source>
</reference>
<evidence type="ECO:0000256" key="11">
    <source>
        <dbReference type="ARBA" id="ARBA00055588"/>
    </source>
</evidence>
<feature type="signal peptide" evidence="13">
    <location>
        <begin position="1"/>
        <end position="32"/>
    </location>
</feature>
<dbReference type="EMBL" id="FOFA01000001">
    <property type="protein sequence ID" value="SEP69363.1"/>
    <property type="molecule type" value="Genomic_DNA"/>
</dbReference>
<feature type="chain" id="PRO_5039038954" description="lysozyme" evidence="13">
    <location>
        <begin position="33"/>
        <end position="332"/>
    </location>
</feature>
<dbReference type="GO" id="GO:0042742">
    <property type="term" value="P:defense response to bacterium"/>
    <property type="evidence" value="ECO:0007669"/>
    <property type="project" value="UniProtKB-KW"/>
</dbReference>
<evidence type="ECO:0000313" key="14">
    <source>
        <dbReference type="EMBL" id="SEP69363.1"/>
    </source>
</evidence>
<evidence type="ECO:0000256" key="2">
    <source>
        <dbReference type="ARBA" id="ARBA00004613"/>
    </source>
</evidence>
<dbReference type="PANTHER" id="PTHR34135:SF2">
    <property type="entry name" value="LYSOZYME"/>
    <property type="match status" value="1"/>
</dbReference>
<protein>
    <recommendedName>
        <fullName evidence="4">lysozyme</fullName>
        <ecNumber evidence="4">3.2.1.17</ecNumber>
    </recommendedName>
</protein>
<dbReference type="RefSeq" id="WP_198409884.1">
    <property type="nucleotide sequence ID" value="NZ_FOFA01000001.1"/>
</dbReference>
<dbReference type="InterPro" id="IPR002053">
    <property type="entry name" value="Glyco_hydro_25"/>
</dbReference>
<dbReference type="InterPro" id="IPR017853">
    <property type="entry name" value="GH"/>
</dbReference>
<dbReference type="AlphaFoldDB" id="A0A1H8ZYN8"/>
<sequence>MLVRHPISRSPRRTARRAVPALLLGVSALALAVPTTLPASAAPGGPADAPTSGATASAKSGAAKAGGAKGRHLTAEAREAGLEVGNATMGWRQRGTARPELAEPGSGLLRYGLAARASSSDSFTPKGVLGVDVSSYQGKLKWSTWTKKDRDFAYVKATEGSSYKNPYFKNQYGGAKKAGMVRGAYHFANPAGKAGYKQARYFVKNGGGWSADGHTLPGVLDIEYNPYGKTCYGVSKKKMVKWISSFTREYKKLTKKDAVIYTTTDWWTQCTGNSGKFATTNPLWIARYGTKDPGELPKGWKVATFWQYSSNPIDQDVFPSKRKRLKVLATEI</sequence>
<evidence type="ECO:0000256" key="3">
    <source>
        <dbReference type="ARBA" id="ARBA00010646"/>
    </source>
</evidence>
<keyword evidence="8" id="KW-0378">Hydrolase</keyword>
<evidence type="ECO:0000256" key="13">
    <source>
        <dbReference type="SAM" id="SignalP"/>
    </source>
</evidence>
<dbReference type="GO" id="GO:0005576">
    <property type="term" value="C:extracellular region"/>
    <property type="evidence" value="ECO:0007669"/>
    <property type="project" value="UniProtKB-SubCell"/>
</dbReference>
<gene>
    <name evidence="14" type="ORF">SAMN05421756_101405</name>
</gene>
<evidence type="ECO:0000256" key="7">
    <source>
        <dbReference type="ARBA" id="ARBA00022638"/>
    </source>
</evidence>
<feature type="compositionally biased region" description="Low complexity" evidence="12">
    <location>
        <begin position="39"/>
        <end position="66"/>
    </location>
</feature>
<evidence type="ECO:0000256" key="12">
    <source>
        <dbReference type="SAM" id="MobiDB-lite"/>
    </source>
</evidence>
<dbReference type="GO" id="GO:0016052">
    <property type="term" value="P:carbohydrate catabolic process"/>
    <property type="evidence" value="ECO:0007669"/>
    <property type="project" value="TreeGrafter"/>
</dbReference>
<evidence type="ECO:0000256" key="8">
    <source>
        <dbReference type="ARBA" id="ARBA00022801"/>
    </source>
</evidence>
<keyword evidence="10" id="KW-0326">Glycosidase</keyword>
<name>A0A1H8ZYN8_9ACTN</name>
<keyword evidence="13" id="KW-0732">Signal</keyword>
<dbReference type="GO" id="GO:0031640">
    <property type="term" value="P:killing of cells of another organism"/>
    <property type="evidence" value="ECO:0007669"/>
    <property type="project" value="UniProtKB-KW"/>
</dbReference>
<comment type="subcellular location">
    <subcellularLocation>
        <location evidence="2">Secreted</location>
    </subcellularLocation>
</comment>
<dbReference type="Pfam" id="PF01183">
    <property type="entry name" value="Glyco_hydro_25"/>
    <property type="match status" value="1"/>
</dbReference>
<dbReference type="EC" id="3.2.1.17" evidence="4"/>
<keyword evidence="6" id="KW-0929">Antimicrobial</keyword>
<evidence type="ECO:0000256" key="5">
    <source>
        <dbReference type="ARBA" id="ARBA00022525"/>
    </source>
</evidence>
<comment type="catalytic activity">
    <reaction evidence="1">
        <text>Hydrolysis of (1-&gt;4)-beta-linkages between N-acetylmuramic acid and N-acetyl-D-glucosamine residues in a peptidoglycan and between N-acetyl-D-glucosamine residues in chitodextrins.</text>
        <dbReference type="EC" id="3.2.1.17"/>
    </reaction>
</comment>
<proteinExistence type="inferred from homology"/>